<dbReference type="InterPro" id="IPR058240">
    <property type="entry name" value="rSAM_sf"/>
</dbReference>
<evidence type="ECO:0000256" key="3">
    <source>
        <dbReference type="ARBA" id="ARBA00022485"/>
    </source>
</evidence>
<comment type="similarity">
    <text evidence="2">Belongs to the organic radical-activating enzymes family.</text>
</comment>
<evidence type="ECO:0000256" key="2">
    <source>
        <dbReference type="ARBA" id="ARBA00009777"/>
    </source>
</evidence>
<dbReference type="GO" id="GO:0046872">
    <property type="term" value="F:metal ion binding"/>
    <property type="evidence" value="ECO:0007669"/>
    <property type="project" value="UniProtKB-KW"/>
</dbReference>
<dbReference type="Pfam" id="PF04055">
    <property type="entry name" value="Radical_SAM"/>
    <property type="match status" value="1"/>
</dbReference>
<dbReference type="AlphaFoldDB" id="A0A485M2X8"/>
<keyword evidence="3" id="KW-0004">4Fe-4S</keyword>
<keyword evidence="7" id="KW-0408">Iron</keyword>
<dbReference type="SFLD" id="SFLDG01066">
    <property type="entry name" value="organic_radical-activating_enz"/>
    <property type="match status" value="1"/>
</dbReference>
<reference evidence="12" key="1">
    <citation type="submission" date="2019-03" db="EMBL/GenBank/DDBJ databases">
        <authorList>
            <person name="Hao L."/>
        </authorList>
    </citation>
    <scope>NUCLEOTIDE SEQUENCE</scope>
</reference>
<evidence type="ECO:0000259" key="11">
    <source>
        <dbReference type="PROSITE" id="PS51918"/>
    </source>
</evidence>
<dbReference type="InterPro" id="IPR001989">
    <property type="entry name" value="Radical_activat_CS"/>
</dbReference>
<accession>A0A485M2X8</accession>
<evidence type="ECO:0000256" key="6">
    <source>
        <dbReference type="ARBA" id="ARBA00023002"/>
    </source>
</evidence>
<dbReference type="GO" id="GO:0051539">
    <property type="term" value="F:4 iron, 4 sulfur cluster binding"/>
    <property type="evidence" value="ECO:0007669"/>
    <property type="project" value="UniProtKB-KW"/>
</dbReference>
<organism evidence="12">
    <name type="scientific">anaerobic digester metagenome</name>
    <dbReference type="NCBI Taxonomy" id="1263854"/>
    <lineage>
        <taxon>unclassified sequences</taxon>
        <taxon>metagenomes</taxon>
        <taxon>ecological metagenomes</taxon>
    </lineage>
</organism>
<dbReference type="PIRSF" id="PIRSF000371">
    <property type="entry name" value="PFL_act_enz"/>
    <property type="match status" value="1"/>
</dbReference>
<keyword evidence="5" id="KW-0479">Metal-binding</keyword>
<evidence type="ECO:0000256" key="9">
    <source>
        <dbReference type="SAM" id="MobiDB-lite"/>
    </source>
</evidence>
<comment type="cofactor">
    <cofactor evidence="1">
        <name>[4Fe-4S] cluster</name>
        <dbReference type="ChEBI" id="CHEBI:49883"/>
    </cofactor>
</comment>
<dbReference type="InterPro" id="IPR040074">
    <property type="entry name" value="BssD/PflA/YjjW"/>
</dbReference>
<evidence type="ECO:0000256" key="8">
    <source>
        <dbReference type="ARBA" id="ARBA00023014"/>
    </source>
</evidence>
<evidence type="ECO:0000256" key="7">
    <source>
        <dbReference type="ARBA" id="ARBA00023004"/>
    </source>
</evidence>
<keyword evidence="8" id="KW-0411">Iron-sulfur</keyword>
<feature type="domain" description="4Fe-4S ferredoxin-type" evidence="10">
    <location>
        <begin position="55"/>
        <end position="84"/>
    </location>
</feature>
<evidence type="ECO:0000313" key="12">
    <source>
        <dbReference type="EMBL" id="VFU13317.1"/>
    </source>
</evidence>
<dbReference type="PROSITE" id="PS51918">
    <property type="entry name" value="RADICAL_SAM"/>
    <property type="match status" value="1"/>
</dbReference>
<gene>
    <name evidence="12" type="primary">bssD</name>
    <name evidence="12" type="ORF">SCFA_180006</name>
</gene>
<feature type="domain" description="Radical SAM core" evidence="11">
    <location>
        <begin position="24"/>
        <end position="313"/>
    </location>
</feature>
<dbReference type="InterPro" id="IPR017896">
    <property type="entry name" value="4Fe4S_Fe-S-bd"/>
</dbReference>
<dbReference type="EC" id="1.97.1.-" evidence="12"/>
<protein>
    <submittedName>
        <fullName evidence="12">Benzylsuccinate synthase activating enzyme</fullName>
        <ecNumber evidence="12">1.97.1.-</ecNumber>
    </submittedName>
</protein>
<dbReference type="InterPro" id="IPR012839">
    <property type="entry name" value="Organic_radical_activase"/>
</dbReference>
<keyword evidence="6 12" id="KW-0560">Oxidoreductase</keyword>
<evidence type="ECO:0000256" key="5">
    <source>
        <dbReference type="ARBA" id="ARBA00022723"/>
    </source>
</evidence>
<feature type="region of interest" description="Disordered" evidence="9">
    <location>
        <begin position="322"/>
        <end position="348"/>
    </location>
</feature>
<proteinExistence type="inferred from homology"/>
<dbReference type="PANTHER" id="PTHR30352:SF4">
    <property type="entry name" value="PYRUVATE FORMATE-LYASE 2-ACTIVATING ENZYME"/>
    <property type="match status" value="1"/>
</dbReference>
<dbReference type="PROSITE" id="PS00198">
    <property type="entry name" value="4FE4S_FER_1"/>
    <property type="match status" value="2"/>
</dbReference>
<dbReference type="PROSITE" id="PS01087">
    <property type="entry name" value="RADICAL_ACTIVATING"/>
    <property type="match status" value="1"/>
</dbReference>
<evidence type="ECO:0000259" key="10">
    <source>
        <dbReference type="PROSITE" id="PS51379"/>
    </source>
</evidence>
<dbReference type="Pfam" id="PF00037">
    <property type="entry name" value="Fer4"/>
    <property type="match status" value="1"/>
</dbReference>
<dbReference type="Gene3D" id="3.20.20.70">
    <property type="entry name" value="Aldolase class I"/>
    <property type="match status" value="1"/>
</dbReference>
<dbReference type="GO" id="GO:0016491">
    <property type="term" value="F:oxidoreductase activity"/>
    <property type="evidence" value="ECO:0007669"/>
    <property type="project" value="UniProtKB-KW"/>
</dbReference>
<dbReference type="SUPFAM" id="SSF102114">
    <property type="entry name" value="Radical SAM enzymes"/>
    <property type="match status" value="1"/>
</dbReference>
<dbReference type="PANTHER" id="PTHR30352">
    <property type="entry name" value="PYRUVATE FORMATE-LYASE-ACTIVATING ENZYME"/>
    <property type="match status" value="1"/>
</dbReference>
<evidence type="ECO:0000256" key="1">
    <source>
        <dbReference type="ARBA" id="ARBA00001966"/>
    </source>
</evidence>
<feature type="domain" description="4Fe-4S ferredoxin-type" evidence="10">
    <location>
        <begin position="86"/>
        <end position="113"/>
    </location>
</feature>
<dbReference type="InterPro" id="IPR017900">
    <property type="entry name" value="4Fe4S_Fe_S_CS"/>
</dbReference>
<dbReference type="EMBL" id="CAADRM010000079">
    <property type="protein sequence ID" value="VFU13317.1"/>
    <property type="molecule type" value="Genomic_DNA"/>
</dbReference>
<dbReference type="SFLD" id="SFLDS00029">
    <property type="entry name" value="Radical_SAM"/>
    <property type="match status" value="1"/>
</dbReference>
<dbReference type="InterPro" id="IPR034457">
    <property type="entry name" value="Organic_radical-activating"/>
</dbReference>
<dbReference type="SUPFAM" id="SSF54862">
    <property type="entry name" value="4Fe-4S ferredoxins"/>
    <property type="match status" value="1"/>
</dbReference>
<keyword evidence="4" id="KW-0949">S-adenosyl-L-methionine</keyword>
<evidence type="ECO:0000256" key="4">
    <source>
        <dbReference type="ARBA" id="ARBA00022691"/>
    </source>
</evidence>
<dbReference type="NCBIfam" id="TIGR02494">
    <property type="entry name" value="PFLE_PFLC"/>
    <property type="match status" value="1"/>
</dbReference>
<sequence>MKTDVQRPEKLQGLILRIQRMSTEDGPGIRSTVFFKGCPLRCVWCHNPESIPDRPQMHWVGSRCIGCMSCIEACPEKALSAAGSGIDIDRLSCTDCLCCAEVCPSTAMEIYGRYYSPEELVNELVKDRVYFEQSGGGVTLSGGEPARQPDFARKVLESLKEKGIHTALDTCGQCPWERLEMLLPFTDLLLYDLKLMDEQLHRDYTGLSGSQIQRNLARVRDYREEHHNSLEIWVRTPVIPGHTDSVENIRAIGAFIHDAMAGAVSKWELCAFNNLCIHKYDGLGIDWKCRDYGLVTESDMERLVQAASESAGRDVIVHASGATMGKESGGHPPAPEKSCPPSGCETPP</sequence>
<dbReference type="InterPro" id="IPR013785">
    <property type="entry name" value="Aldolase_TIM"/>
</dbReference>
<name>A0A485M2X8_9ZZZZ</name>
<dbReference type="SFLD" id="SFLDG01118">
    <property type="entry name" value="activating_enzymes__group_2"/>
    <property type="match status" value="1"/>
</dbReference>
<dbReference type="InterPro" id="IPR007197">
    <property type="entry name" value="rSAM"/>
</dbReference>
<dbReference type="Gene3D" id="3.30.70.20">
    <property type="match status" value="1"/>
</dbReference>
<dbReference type="PROSITE" id="PS51379">
    <property type="entry name" value="4FE4S_FER_2"/>
    <property type="match status" value="2"/>
</dbReference>